<accession>A0A0B1TM18</accession>
<feature type="chain" id="PRO_5012135986" evidence="2">
    <location>
        <begin position="16"/>
        <end position="80"/>
    </location>
</feature>
<keyword evidence="2" id="KW-0732">Signal</keyword>
<name>A0A0B1TM18_OESDE</name>
<feature type="signal peptide" evidence="2">
    <location>
        <begin position="1"/>
        <end position="15"/>
    </location>
</feature>
<protein>
    <submittedName>
        <fullName evidence="3">Uncharacterized protein</fullName>
    </submittedName>
</protein>
<gene>
    <name evidence="3" type="ORF">OESDEN_01438</name>
</gene>
<reference evidence="3 4" key="1">
    <citation type="submission" date="2014-03" db="EMBL/GenBank/DDBJ databases">
        <title>Draft genome of the hookworm Oesophagostomum dentatum.</title>
        <authorList>
            <person name="Mitreva M."/>
        </authorList>
    </citation>
    <scope>NUCLEOTIDE SEQUENCE [LARGE SCALE GENOMIC DNA]</scope>
    <source>
        <strain evidence="3 4">OD-Hann</strain>
    </source>
</reference>
<dbReference type="AlphaFoldDB" id="A0A0B1TM18"/>
<evidence type="ECO:0000313" key="4">
    <source>
        <dbReference type="Proteomes" id="UP000053660"/>
    </source>
</evidence>
<keyword evidence="4" id="KW-1185">Reference proteome</keyword>
<dbReference type="EMBL" id="KN549296">
    <property type="protein sequence ID" value="KHJ98583.1"/>
    <property type="molecule type" value="Genomic_DNA"/>
</dbReference>
<feature type="region of interest" description="Disordered" evidence="1">
    <location>
        <begin position="33"/>
        <end position="65"/>
    </location>
</feature>
<evidence type="ECO:0000313" key="3">
    <source>
        <dbReference type="EMBL" id="KHJ98583.1"/>
    </source>
</evidence>
<sequence length="80" mass="8455">MRPLILLCCAAVIEAGLFDFLGGNKEVVHEISPDPGELGGSRSNPHLGKEVVIGPAGAEDPNAGEEIFIPSNRVPVNERH</sequence>
<dbReference type="OrthoDB" id="5786323at2759"/>
<organism evidence="3 4">
    <name type="scientific">Oesophagostomum dentatum</name>
    <name type="common">Nodular worm</name>
    <dbReference type="NCBI Taxonomy" id="61180"/>
    <lineage>
        <taxon>Eukaryota</taxon>
        <taxon>Metazoa</taxon>
        <taxon>Ecdysozoa</taxon>
        <taxon>Nematoda</taxon>
        <taxon>Chromadorea</taxon>
        <taxon>Rhabditida</taxon>
        <taxon>Rhabditina</taxon>
        <taxon>Rhabditomorpha</taxon>
        <taxon>Strongyloidea</taxon>
        <taxon>Strongylidae</taxon>
        <taxon>Oesophagostomum</taxon>
    </lineage>
</organism>
<evidence type="ECO:0000256" key="1">
    <source>
        <dbReference type="SAM" id="MobiDB-lite"/>
    </source>
</evidence>
<proteinExistence type="predicted"/>
<dbReference type="Proteomes" id="UP000053660">
    <property type="component" value="Unassembled WGS sequence"/>
</dbReference>
<evidence type="ECO:0000256" key="2">
    <source>
        <dbReference type="SAM" id="SignalP"/>
    </source>
</evidence>